<accession>A0A4P6L5F7</accession>
<protein>
    <submittedName>
        <fullName evidence="1">Uncharacterized protein</fullName>
    </submittedName>
</protein>
<gene>
    <name evidence="1" type="ORF">EWM63_31030</name>
</gene>
<keyword evidence="2" id="KW-1185">Reference proteome</keyword>
<sequence length="69" mass="7677">MKIPMREKYVDEATGGHWIIFGTRGDGTVDVSDANRDIFEGLPKEAAEKVIEARSKFMAELYGILSAFP</sequence>
<dbReference type="AlphaFoldDB" id="A0A4P6L5F7"/>
<dbReference type="KEGG" id="plue:EWM63_31030"/>
<evidence type="ECO:0000313" key="2">
    <source>
        <dbReference type="Proteomes" id="UP000290637"/>
    </source>
</evidence>
<dbReference type="RefSeq" id="WP_130189967.1">
    <property type="nucleotide sequence ID" value="NZ_CP035913.1"/>
</dbReference>
<proteinExistence type="predicted"/>
<dbReference type="Proteomes" id="UP000290637">
    <property type="component" value="Chromosome"/>
</dbReference>
<evidence type="ECO:0000313" key="1">
    <source>
        <dbReference type="EMBL" id="QBE66860.1"/>
    </source>
</evidence>
<organism evidence="1 2">
    <name type="scientific">Pseudoduganella lutea</name>
    <dbReference type="NCBI Taxonomy" id="321985"/>
    <lineage>
        <taxon>Bacteria</taxon>
        <taxon>Pseudomonadati</taxon>
        <taxon>Pseudomonadota</taxon>
        <taxon>Betaproteobacteria</taxon>
        <taxon>Burkholderiales</taxon>
        <taxon>Oxalobacteraceae</taxon>
        <taxon>Telluria group</taxon>
        <taxon>Pseudoduganella</taxon>
    </lineage>
</organism>
<reference evidence="1 2" key="1">
    <citation type="submission" date="2019-02" db="EMBL/GenBank/DDBJ databases">
        <title>Draft Genome Sequences of Six Type Strains of the Genus Massilia.</title>
        <authorList>
            <person name="Miess H."/>
            <person name="Frediansyhah A."/>
            <person name="Gross H."/>
        </authorList>
    </citation>
    <scope>NUCLEOTIDE SEQUENCE [LARGE SCALE GENOMIC DNA]</scope>
    <source>
        <strain evidence="1 2">DSM 17473</strain>
    </source>
</reference>
<name>A0A4P6L5F7_9BURK</name>
<dbReference type="EMBL" id="CP035913">
    <property type="protein sequence ID" value="QBE66860.1"/>
    <property type="molecule type" value="Genomic_DNA"/>
</dbReference>